<dbReference type="InterPro" id="IPR000259">
    <property type="entry name" value="Adhesion_dom_fimbrial"/>
</dbReference>
<dbReference type="GO" id="GO:0009289">
    <property type="term" value="C:pilus"/>
    <property type="evidence" value="ECO:0007669"/>
    <property type="project" value="InterPro"/>
</dbReference>
<evidence type="ECO:0000313" key="4">
    <source>
        <dbReference type="Proteomes" id="UP000243680"/>
    </source>
</evidence>
<dbReference type="InterPro" id="IPR008966">
    <property type="entry name" value="Adhesion_dom_sf"/>
</dbReference>
<evidence type="ECO:0000313" key="3">
    <source>
        <dbReference type="EMBL" id="AOJ77323.1"/>
    </source>
</evidence>
<keyword evidence="1" id="KW-0732">Signal</keyword>
<organism evidence="3 4">
    <name type="scientific">Burkholderia ubonensis</name>
    <dbReference type="NCBI Taxonomy" id="101571"/>
    <lineage>
        <taxon>Bacteria</taxon>
        <taxon>Pseudomonadati</taxon>
        <taxon>Pseudomonadota</taxon>
        <taxon>Betaproteobacteria</taxon>
        <taxon>Burkholderiales</taxon>
        <taxon>Burkholderiaceae</taxon>
        <taxon>Burkholderia</taxon>
        <taxon>Burkholderia cepacia complex</taxon>
    </lineage>
</organism>
<dbReference type="Proteomes" id="UP000243680">
    <property type="component" value="Chromosome 3"/>
</dbReference>
<evidence type="ECO:0000256" key="1">
    <source>
        <dbReference type="ARBA" id="ARBA00022729"/>
    </source>
</evidence>
<sequence>MGQTMAATTFTGVGSTSPSKPFEIRLSCSGGAQGTAIAAYVTLRDATTPTNTGKMLSLSKGSTAAGVRIEILKDDEVLGYGPDSSAEGNTNQWFGGLVQQGGSGLVIPLWARYVQTAGSVKAGTANGVATFTMSYQ</sequence>
<reference evidence="3 4" key="1">
    <citation type="submission" date="2015-12" db="EMBL/GenBank/DDBJ databases">
        <title>Diversity of Burkholderia near neighbor genomes.</title>
        <authorList>
            <person name="Sahl J."/>
            <person name="Wagner D."/>
            <person name="Keim P."/>
        </authorList>
    </citation>
    <scope>NUCLEOTIDE SEQUENCE [LARGE SCALE GENOMIC DNA]</scope>
    <source>
        <strain evidence="3 4">MSMB0783</strain>
    </source>
</reference>
<dbReference type="EMBL" id="CP013421">
    <property type="protein sequence ID" value="AOJ77323.1"/>
    <property type="molecule type" value="Genomic_DNA"/>
</dbReference>
<dbReference type="PANTHER" id="PTHR33420:SF3">
    <property type="entry name" value="FIMBRIAL SUBUNIT ELFA"/>
    <property type="match status" value="1"/>
</dbReference>
<dbReference type="Pfam" id="PF00419">
    <property type="entry name" value="Fimbrial"/>
    <property type="match status" value="1"/>
</dbReference>
<dbReference type="SUPFAM" id="SSF49401">
    <property type="entry name" value="Bacterial adhesins"/>
    <property type="match status" value="1"/>
</dbReference>
<protein>
    <submittedName>
        <fullName evidence="3">Adhesin</fullName>
    </submittedName>
</protein>
<gene>
    <name evidence="3" type="ORF">WJ35_16245</name>
</gene>
<dbReference type="InterPro" id="IPR050263">
    <property type="entry name" value="Bact_Fimbrial_Adh_Pro"/>
</dbReference>
<dbReference type="InterPro" id="IPR036937">
    <property type="entry name" value="Adhesion_dom_fimbrial_sf"/>
</dbReference>
<dbReference type="GO" id="GO:0043709">
    <property type="term" value="P:cell adhesion involved in single-species biofilm formation"/>
    <property type="evidence" value="ECO:0007669"/>
    <property type="project" value="TreeGrafter"/>
</dbReference>
<name>A0A1B4LJG3_9BURK</name>
<accession>A0A1B4LJG3</accession>
<dbReference type="AlphaFoldDB" id="A0A1B4LJG3"/>
<feature type="domain" description="Fimbrial-type adhesion" evidence="2">
    <location>
        <begin position="4"/>
        <end position="136"/>
    </location>
</feature>
<dbReference type="Gene3D" id="2.60.40.1090">
    <property type="entry name" value="Fimbrial-type adhesion domain"/>
    <property type="match status" value="1"/>
</dbReference>
<proteinExistence type="predicted"/>
<dbReference type="PANTHER" id="PTHR33420">
    <property type="entry name" value="FIMBRIAL SUBUNIT ELFA-RELATED"/>
    <property type="match status" value="1"/>
</dbReference>
<evidence type="ECO:0000259" key="2">
    <source>
        <dbReference type="Pfam" id="PF00419"/>
    </source>
</evidence>